<comment type="caution">
    <text evidence="1">The sequence shown here is derived from an EMBL/GenBank/DDBJ whole genome shotgun (WGS) entry which is preliminary data.</text>
</comment>
<name>A0A2W5FPL7_9BACT</name>
<dbReference type="CDD" id="cd00248">
    <property type="entry name" value="Mth938-like"/>
    <property type="match status" value="1"/>
</dbReference>
<reference evidence="1 2" key="1">
    <citation type="submission" date="2017-08" db="EMBL/GenBank/DDBJ databases">
        <title>Infants hospitalized years apart are colonized by the same room-sourced microbial strains.</title>
        <authorList>
            <person name="Brooks B."/>
            <person name="Olm M.R."/>
            <person name="Firek B.A."/>
            <person name="Baker R."/>
            <person name="Thomas B.C."/>
            <person name="Morowitz M.J."/>
            <person name="Banfield J.F."/>
        </authorList>
    </citation>
    <scope>NUCLEOTIDE SEQUENCE [LARGE SCALE GENOMIC DNA]</scope>
    <source>
        <strain evidence="1">S2_006_000_R2_64</strain>
    </source>
</reference>
<dbReference type="Pfam" id="PF04430">
    <property type="entry name" value="DUF498"/>
    <property type="match status" value="1"/>
</dbReference>
<dbReference type="InterPro" id="IPR036748">
    <property type="entry name" value="MTH938-like_sf"/>
</dbReference>
<evidence type="ECO:0000313" key="2">
    <source>
        <dbReference type="Proteomes" id="UP000249739"/>
    </source>
</evidence>
<dbReference type="Gene3D" id="3.40.1230.10">
    <property type="entry name" value="MTH938-like"/>
    <property type="match status" value="1"/>
</dbReference>
<dbReference type="InterPro" id="IPR007523">
    <property type="entry name" value="NDUFAF3/AAMDC"/>
</dbReference>
<dbReference type="EMBL" id="QFOT01000029">
    <property type="protein sequence ID" value="PZP56344.1"/>
    <property type="molecule type" value="Genomic_DNA"/>
</dbReference>
<protein>
    <submittedName>
        <fullName evidence="1">Uncharacterized protein</fullName>
    </submittedName>
</protein>
<proteinExistence type="predicted"/>
<dbReference type="Proteomes" id="UP000249739">
    <property type="component" value="Unassembled WGS sequence"/>
</dbReference>
<dbReference type="PANTHER" id="PTHR21192">
    <property type="entry name" value="NUCLEAR PROTEIN E3-3"/>
    <property type="match status" value="1"/>
</dbReference>
<gene>
    <name evidence="1" type="ORF">DI586_04030</name>
</gene>
<dbReference type="SUPFAM" id="SSF64076">
    <property type="entry name" value="MTH938-like"/>
    <property type="match status" value="1"/>
</dbReference>
<dbReference type="PANTHER" id="PTHR21192:SF2">
    <property type="entry name" value="NADH DEHYDROGENASE [UBIQUINONE] 1 ALPHA SUBCOMPLEX ASSEMBLY FACTOR 3"/>
    <property type="match status" value="1"/>
</dbReference>
<sequence length="122" mass="13214">MTDVTPLLKAGQKIIQSYASGKFKISGVYYEHPVIITALDVQDWNGASLENLSPDTFLNLKDEIDVLIIGSGKTGALLMPQKRIEFKEAGFSVEIMDTGAACRTFNVLTAEGRRVAAALLPV</sequence>
<dbReference type="AlphaFoldDB" id="A0A2W5FPL7"/>
<evidence type="ECO:0000313" key="1">
    <source>
        <dbReference type="EMBL" id="PZP56344.1"/>
    </source>
</evidence>
<accession>A0A2W5FPL7</accession>
<organism evidence="1 2">
    <name type="scientific">Micavibrio aeruginosavorus</name>
    <dbReference type="NCBI Taxonomy" id="349221"/>
    <lineage>
        <taxon>Bacteria</taxon>
        <taxon>Pseudomonadati</taxon>
        <taxon>Bdellovibrionota</taxon>
        <taxon>Bdellovibrionia</taxon>
        <taxon>Bdellovibrionales</taxon>
        <taxon>Pseudobdellovibrionaceae</taxon>
        <taxon>Micavibrio</taxon>
    </lineage>
</organism>